<organism evidence="3">
    <name type="scientific">uncultured Dysgonomonas sp</name>
    <dbReference type="NCBI Taxonomy" id="206096"/>
    <lineage>
        <taxon>Bacteria</taxon>
        <taxon>Pseudomonadati</taxon>
        <taxon>Bacteroidota</taxon>
        <taxon>Bacteroidia</taxon>
        <taxon>Bacteroidales</taxon>
        <taxon>Dysgonomonadaceae</taxon>
        <taxon>Dysgonomonas</taxon>
        <taxon>environmental samples</taxon>
    </lineage>
</organism>
<dbReference type="SMART" id="SM00028">
    <property type="entry name" value="TPR"/>
    <property type="match status" value="7"/>
</dbReference>
<dbReference type="InterPro" id="IPR019734">
    <property type="entry name" value="TPR_rpt"/>
</dbReference>
<gene>
    <name evidence="3" type="ORF">KL86DYS1_11874</name>
</gene>
<evidence type="ECO:0000256" key="2">
    <source>
        <dbReference type="SAM" id="SignalP"/>
    </source>
</evidence>
<feature type="repeat" description="TPR" evidence="1">
    <location>
        <begin position="427"/>
        <end position="460"/>
    </location>
</feature>
<dbReference type="AlphaFoldDB" id="A0A212JCZ5"/>
<dbReference type="Pfam" id="PF13181">
    <property type="entry name" value="TPR_8"/>
    <property type="match status" value="3"/>
</dbReference>
<keyword evidence="2" id="KW-0732">Signal</keyword>
<feature type="chain" id="PRO_5012736061" evidence="2">
    <location>
        <begin position="24"/>
        <end position="584"/>
    </location>
</feature>
<dbReference type="InterPro" id="IPR011990">
    <property type="entry name" value="TPR-like_helical_dom_sf"/>
</dbReference>
<reference evidence="3" key="1">
    <citation type="submission" date="2016-04" db="EMBL/GenBank/DDBJ databases">
        <authorList>
            <person name="Evans L.H."/>
            <person name="Alamgir A."/>
            <person name="Owens N."/>
            <person name="Weber N.D."/>
            <person name="Virtaneva K."/>
            <person name="Barbian K."/>
            <person name="Babar A."/>
            <person name="Rosenke K."/>
        </authorList>
    </citation>
    <scope>NUCLEOTIDE SEQUENCE</scope>
    <source>
        <strain evidence="3">86-1</strain>
    </source>
</reference>
<dbReference type="RefSeq" id="WP_296940188.1">
    <property type="nucleotide sequence ID" value="NZ_LT599032.1"/>
</dbReference>
<dbReference type="EMBL" id="FLUM01000001">
    <property type="protein sequence ID" value="SBV97301.1"/>
    <property type="molecule type" value="Genomic_DNA"/>
</dbReference>
<feature type="repeat" description="TPR" evidence="1">
    <location>
        <begin position="78"/>
        <end position="111"/>
    </location>
</feature>
<dbReference type="Gene3D" id="1.25.40.10">
    <property type="entry name" value="Tetratricopeptide repeat domain"/>
    <property type="match status" value="2"/>
</dbReference>
<dbReference type="SUPFAM" id="SSF48452">
    <property type="entry name" value="TPR-like"/>
    <property type="match status" value="2"/>
</dbReference>
<accession>A0A212JCZ5</accession>
<protein>
    <submittedName>
        <fullName evidence="3">Uncharacterized protein</fullName>
    </submittedName>
</protein>
<keyword evidence="1" id="KW-0802">TPR repeat</keyword>
<dbReference type="Pfam" id="PF14559">
    <property type="entry name" value="TPR_19"/>
    <property type="match status" value="1"/>
</dbReference>
<dbReference type="PROSITE" id="PS50005">
    <property type="entry name" value="TPR"/>
    <property type="match status" value="4"/>
</dbReference>
<dbReference type="PANTHER" id="PTHR12558">
    <property type="entry name" value="CELL DIVISION CYCLE 16,23,27"/>
    <property type="match status" value="1"/>
</dbReference>
<feature type="repeat" description="TPR" evidence="1">
    <location>
        <begin position="214"/>
        <end position="247"/>
    </location>
</feature>
<proteinExistence type="predicted"/>
<evidence type="ECO:0000256" key="1">
    <source>
        <dbReference type="PROSITE-ProRule" id="PRU00339"/>
    </source>
</evidence>
<sequence>MHKKARVFYLILLVIAGNLPSFAQSSQISSPIAEKLSVDDSRKFDYFFYEAMNAKATNQYDAVFDYLKYCMAIDSTNANVLYELGNYYNSIESKNKAIDYYRRATVYDSDNHYYNMAYGSMCLEFKQYSDAIEQFEKLVAKDPDNTDLYIYLSESYRMDGNFKNAISTLDKLEQIVGMNEKISLQKYQLYTMMKQEKQAFAEIQKYIDKYPQEIKYQILLGDLYLQAGKTQEAYMVYSRAKSIDPDDPYLISSMAEYYQQTGNKDAAENELHIALVSPKMDIDTKLSILAQYVGTLQRTQKDTQAANALFDTLMIQHPQEPKLNLMYGNLLMMQNKKEESRFQYQLFAEANPTNPVGWEQMLYTTFPDSIDLSIKVCEQALTYITDQPQFYFYLGVSQYMKENYKDALDALQKGVVYVDENNTKLLADFYGQIGDLYYQIEKRDSAFAIYDKALSYDPNNLGVLNNYSYYLSLVKKDLDKAERMSSITVKAEPSNPTYLDTYGWVLFEQGAYTIAKIYIENAIKYSEEKKEDVSAEVLEHYGDVLYKTDEPEKALEYWEKAKEKGGSKSKTLEKKIETKTFIAE</sequence>
<feature type="repeat" description="TPR" evidence="1">
    <location>
        <begin position="112"/>
        <end position="145"/>
    </location>
</feature>
<evidence type="ECO:0000313" key="3">
    <source>
        <dbReference type="EMBL" id="SBV97301.1"/>
    </source>
</evidence>
<dbReference type="PROSITE" id="PS50293">
    <property type="entry name" value="TPR_REGION"/>
    <property type="match status" value="1"/>
</dbReference>
<feature type="signal peptide" evidence="2">
    <location>
        <begin position="1"/>
        <end position="23"/>
    </location>
</feature>
<name>A0A212JCZ5_9BACT</name>
<dbReference type="PANTHER" id="PTHR12558:SF13">
    <property type="entry name" value="CELL DIVISION CYCLE PROTEIN 27 HOMOLOG"/>
    <property type="match status" value="1"/>
</dbReference>